<accession>A0A6I9UFZ4</accession>
<evidence type="ECO:0000256" key="4">
    <source>
        <dbReference type="ARBA" id="ARBA00022701"/>
    </source>
</evidence>
<comment type="subcellular location">
    <subcellularLocation>
        <location evidence="1">Cytoplasm</location>
        <location evidence="1">Cytoskeleton</location>
    </subcellularLocation>
</comment>
<evidence type="ECO:0000256" key="3">
    <source>
        <dbReference type="ARBA" id="ARBA00022490"/>
    </source>
</evidence>
<protein>
    <submittedName>
        <fullName evidence="10">Protein WVD2-like 7 isoform X1</fullName>
    </submittedName>
</protein>
<dbReference type="InterPro" id="IPR044216">
    <property type="entry name" value="WDL7"/>
</dbReference>
<keyword evidence="9" id="KW-1185">Reference proteome</keyword>
<feature type="compositionally biased region" description="Basic and acidic residues" evidence="7">
    <location>
        <begin position="276"/>
        <end position="285"/>
    </location>
</feature>
<dbReference type="RefSeq" id="XP_011097333.1">
    <property type="nucleotide sequence ID" value="XM_011099031.2"/>
</dbReference>
<comment type="similarity">
    <text evidence="2">Belongs to the TPX2 family.</text>
</comment>
<dbReference type="PANTHER" id="PTHR47067">
    <property type="entry name" value="TPX2 (TARGETING PROTEIN FOR XKLP2) PROTEIN FAMILY-RELATED"/>
    <property type="match status" value="1"/>
</dbReference>
<feature type="compositionally biased region" description="Pro residues" evidence="7">
    <location>
        <begin position="496"/>
        <end position="505"/>
    </location>
</feature>
<evidence type="ECO:0000256" key="1">
    <source>
        <dbReference type="ARBA" id="ARBA00004245"/>
    </source>
</evidence>
<dbReference type="Proteomes" id="UP000504604">
    <property type="component" value="Linkage group LG13"/>
</dbReference>
<reference evidence="10" key="1">
    <citation type="submission" date="2025-08" db="UniProtKB">
        <authorList>
            <consortium name="RefSeq"/>
        </authorList>
    </citation>
    <scope>IDENTIFICATION</scope>
</reference>
<dbReference type="AlphaFoldDB" id="A0A6I9UFZ4"/>
<feature type="region of interest" description="Disordered" evidence="7">
    <location>
        <begin position="469"/>
        <end position="546"/>
    </location>
</feature>
<feature type="coiled-coil region" evidence="6">
    <location>
        <begin position="406"/>
        <end position="433"/>
    </location>
</feature>
<proteinExistence type="inferred from homology"/>
<evidence type="ECO:0000259" key="8">
    <source>
        <dbReference type="Pfam" id="PF06886"/>
    </source>
</evidence>
<gene>
    <name evidence="10" type="primary">LOC105176285</name>
</gene>
<organism evidence="9 10">
    <name type="scientific">Sesamum indicum</name>
    <name type="common">Oriental sesame</name>
    <name type="synonym">Sesamum orientale</name>
    <dbReference type="NCBI Taxonomy" id="4182"/>
    <lineage>
        <taxon>Eukaryota</taxon>
        <taxon>Viridiplantae</taxon>
        <taxon>Streptophyta</taxon>
        <taxon>Embryophyta</taxon>
        <taxon>Tracheophyta</taxon>
        <taxon>Spermatophyta</taxon>
        <taxon>Magnoliopsida</taxon>
        <taxon>eudicotyledons</taxon>
        <taxon>Gunneridae</taxon>
        <taxon>Pentapetalae</taxon>
        <taxon>asterids</taxon>
        <taxon>lamiids</taxon>
        <taxon>Lamiales</taxon>
        <taxon>Pedaliaceae</taxon>
        <taxon>Sesamum</taxon>
    </lineage>
</organism>
<sequence>MGDSACLMHGFSYASAMPNESKQGNRFHVLGESVSFGRFMTESLSWERWSTFSSHKKYVEEAQRYAQPGSVAQKKAFFEAHYKKIAAQKAAAALLEQENAAKVEAEKEAEGNVDNSGGNQQRAVLNSQLVLDEKMEEEPKIQDVMEDSEANANKNGSTAVAEIRTEESKVEITGNEVLRERSVNRRNSINQLDILENQETFSGSEGSGTPLMERPLLKNSVAIEDVSTATSKKKSGLSSLKSSIQRKTWKVPSTPSKPVTPRCKKENNVIQSTRKSSVDSIDKKRPSPQSLRELINLIPIKEHDNEQSSAAKKTDSVLAPISSRTPKACRTPILASTTKAVSNYPAATPRSENRRLKTPIDPSASGRKTTGPKWHILSAVCSKSLTACRNRLQSPTLSTPFILRTEERAAKRKQKLEEKFNANEMQKAQLQKTLKEKAGNEFRKLGCGFCFKARPLPDFYKERETSVNQMKKTPARAQPAVLGRNISTKTRGTISMPPPPPPPTSLPKNRVSKNLSNKNVLNPSKSLTSSLPERTTHENRSPNIQS</sequence>
<dbReference type="InterPro" id="IPR027329">
    <property type="entry name" value="TPX2_C"/>
</dbReference>
<evidence type="ECO:0000256" key="7">
    <source>
        <dbReference type="SAM" id="MobiDB-lite"/>
    </source>
</evidence>
<dbReference type="GeneID" id="105176285"/>
<dbReference type="GO" id="GO:0005874">
    <property type="term" value="C:microtubule"/>
    <property type="evidence" value="ECO:0007669"/>
    <property type="project" value="UniProtKB-KW"/>
</dbReference>
<dbReference type="Pfam" id="PF06886">
    <property type="entry name" value="TPX2"/>
    <property type="match status" value="1"/>
</dbReference>
<evidence type="ECO:0000256" key="2">
    <source>
        <dbReference type="ARBA" id="ARBA00005885"/>
    </source>
</evidence>
<evidence type="ECO:0000313" key="10">
    <source>
        <dbReference type="RefSeq" id="XP_011097333.1"/>
    </source>
</evidence>
<name>A0A6I9UFZ4_SESIN</name>
<feature type="compositionally biased region" description="Polar residues" evidence="7">
    <location>
        <begin position="512"/>
        <end position="533"/>
    </location>
</feature>
<feature type="domain" description="TPX2 C-terminal" evidence="8">
    <location>
        <begin position="401"/>
        <end position="466"/>
    </location>
</feature>
<keyword evidence="6" id="KW-0175">Coiled coil</keyword>
<evidence type="ECO:0000313" key="9">
    <source>
        <dbReference type="Proteomes" id="UP000504604"/>
    </source>
</evidence>
<dbReference type="FunCoup" id="A0A6I9UFZ4">
    <property type="interactions" value="243"/>
</dbReference>
<evidence type="ECO:0000256" key="6">
    <source>
        <dbReference type="SAM" id="Coils"/>
    </source>
</evidence>
<evidence type="ECO:0000256" key="5">
    <source>
        <dbReference type="ARBA" id="ARBA00023212"/>
    </source>
</evidence>
<dbReference type="OrthoDB" id="621651at2759"/>
<dbReference type="KEGG" id="sind:105176285"/>
<feature type="region of interest" description="Disordered" evidence="7">
    <location>
        <begin position="227"/>
        <end position="289"/>
    </location>
</feature>
<dbReference type="InParanoid" id="A0A6I9UFZ4"/>
<keyword evidence="5" id="KW-0206">Cytoskeleton</keyword>
<feature type="region of interest" description="Disordered" evidence="7">
    <location>
        <begin position="342"/>
        <end position="370"/>
    </location>
</feature>
<keyword evidence="4" id="KW-0493">Microtubule</keyword>
<keyword evidence="3" id="KW-0963">Cytoplasm</keyword>
<dbReference type="PANTHER" id="PTHR47067:SF7">
    <property type="entry name" value="TPX2 (TARGETING PROTEIN FOR XKLP2) PROTEIN FAMILY"/>
    <property type="match status" value="1"/>
</dbReference>